<dbReference type="AlphaFoldDB" id="A0A5M7BY85"/>
<name>A0A5M7BY85_SACHI</name>
<feature type="region of interest" description="Disordered" evidence="1">
    <location>
        <begin position="28"/>
        <end position="68"/>
    </location>
</feature>
<evidence type="ECO:0000313" key="3">
    <source>
        <dbReference type="EMBL" id="KAA5831275.1"/>
    </source>
</evidence>
<feature type="compositionally biased region" description="Polar residues" evidence="1">
    <location>
        <begin position="54"/>
        <end position="64"/>
    </location>
</feature>
<dbReference type="PROSITE" id="PS51257">
    <property type="entry name" value="PROKAR_LIPOPROTEIN"/>
    <property type="match status" value="1"/>
</dbReference>
<feature type="chain" id="PRO_5038524413" description="Secreted protein" evidence="2">
    <location>
        <begin position="24"/>
        <end position="170"/>
    </location>
</feature>
<accession>A0A5M7BY85</accession>
<reference evidence="3 4" key="1">
    <citation type="submission" date="2019-09" db="EMBL/GenBank/DDBJ databases">
        <title>Draft genome sequence of the thermophilic Saccharopolyspora hirsuta VKM Ac-666T.</title>
        <authorList>
            <person name="Lobastova T.G."/>
            <person name="Fokina V."/>
            <person name="Bragin E.Y."/>
            <person name="Shtratnikova V.Y."/>
            <person name="Starodumova I.P."/>
            <person name="Tarlachkov S.V."/>
            <person name="Donova M.V."/>
        </authorList>
    </citation>
    <scope>NUCLEOTIDE SEQUENCE [LARGE SCALE GENOMIC DNA]</scope>
    <source>
        <strain evidence="3 4">VKM Ac-666</strain>
    </source>
</reference>
<evidence type="ECO:0000256" key="2">
    <source>
        <dbReference type="SAM" id="SignalP"/>
    </source>
</evidence>
<organism evidence="3 4">
    <name type="scientific">Saccharopolyspora hirsuta</name>
    <dbReference type="NCBI Taxonomy" id="1837"/>
    <lineage>
        <taxon>Bacteria</taxon>
        <taxon>Bacillati</taxon>
        <taxon>Actinomycetota</taxon>
        <taxon>Actinomycetes</taxon>
        <taxon>Pseudonocardiales</taxon>
        <taxon>Pseudonocardiaceae</taxon>
        <taxon>Saccharopolyspora</taxon>
    </lineage>
</organism>
<evidence type="ECO:0008006" key="5">
    <source>
        <dbReference type="Google" id="ProtNLM"/>
    </source>
</evidence>
<protein>
    <recommendedName>
        <fullName evidence="5">Secreted protein</fullName>
    </recommendedName>
</protein>
<evidence type="ECO:0000313" key="4">
    <source>
        <dbReference type="Proteomes" id="UP000323946"/>
    </source>
</evidence>
<sequence>MKYRQRAIALVATSLGLAAAVTAGCSQAPQETPRKQTAPPAPQAPSSPAESTSDTEGSPTSTAQKRIPELGNGGVLVVNLQKYDAANDMVELIVPAPGEYNSGDWSEDPSNPGDFFVPLADEVEVTGSQKVCSGTCGKDELIAALQRGAIYVEISLNSEDEINSMVEMPA</sequence>
<keyword evidence="2" id="KW-0732">Signal</keyword>
<gene>
    <name evidence="3" type="ORF">F1721_21285</name>
</gene>
<evidence type="ECO:0000256" key="1">
    <source>
        <dbReference type="SAM" id="MobiDB-lite"/>
    </source>
</evidence>
<comment type="caution">
    <text evidence="3">The sequence shown here is derived from an EMBL/GenBank/DDBJ whole genome shotgun (WGS) entry which is preliminary data.</text>
</comment>
<proteinExistence type="predicted"/>
<dbReference type="RefSeq" id="WP_150068483.1">
    <property type="nucleotide sequence ID" value="NZ_VWPH01000009.1"/>
</dbReference>
<keyword evidence="4" id="KW-1185">Reference proteome</keyword>
<dbReference type="Proteomes" id="UP000323946">
    <property type="component" value="Unassembled WGS sequence"/>
</dbReference>
<dbReference type="EMBL" id="VWPH01000009">
    <property type="protein sequence ID" value="KAA5831275.1"/>
    <property type="molecule type" value="Genomic_DNA"/>
</dbReference>
<feature type="signal peptide" evidence="2">
    <location>
        <begin position="1"/>
        <end position="23"/>
    </location>
</feature>